<organism evidence="1 2">
    <name type="scientific">Dehalococcoides mccartyi</name>
    <dbReference type="NCBI Taxonomy" id="61435"/>
    <lineage>
        <taxon>Bacteria</taxon>
        <taxon>Bacillati</taxon>
        <taxon>Chloroflexota</taxon>
        <taxon>Dehalococcoidia</taxon>
        <taxon>Dehalococcoidales</taxon>
        <taxon>Dehalococcoidaceae</taxon>
        <taxon>Dehalococcoides</taxon>
    </lineage>
</organism>
<reference evidence="1 2" key="1">
    <citation type="journal article" date="2015" name="Sci. Rep.">
        <title>A comparative genomics and reductive dehalogenase gene transcription study of two chloroethene-respiring bacteria, Dehalococcoides mccartyi strains MB and 11a.</title>
        <authorList>
            <person name="Low A."/>
            <person name="Shen Z."/>
            <person name="Cheng D."/>
            <person name="Rogers M.J."/>
            <person name="Lee P.K."/>
            <person name="He J."/>
        </authorList>
    </citation>
    <scope>NUCLEOTIDE SEQUENCE [LARGE SCALE GENOMIC DNA]</scope>
    <source>
        <strain evidence="1 2">MB</strain>
    </source>
</reference>
<evidence type="ECO:0000313" key="1">
    <source>
        <dbReference type="EMBL" id="KSV18471.1"/>
    </source>
</evidence>
<dbReference type="PATRIC" id="fig|61435.5.peg.691"/>
<name>A0A0V8M3W0_9CHLR</name>
<dbReference type="AlphaFoldDB" id="A0A0V8M3W0"/>
<dbReference type="RefSeq" id="WP_058292396.1">
    <property type="nucleotide sequence ID" value="NZ_JGYD01000011.1"/>
</dbReference>
<proteinExistence type="predicted"/>
<protein>
    <submittedName>
        <fullName evidence="1">Uncharacterized protein</fullName>
    </submittedName>
</protein>
<dbReference type="EMBL" id="JGYD01000011">
    <property type="protein sequence ID" value="KSV18471.1"/>
    <property type="molecule type" value="Genomic_DNA"/>
</dbReference>
<gene>
    <name evidence="1" type="ORF">DA01_03445</name>
</gene>
<comment type="caution">
    <text evidence="1">The sequence shown here is derived from an EMBL/GenBank/DDBJ whole genome shotgun (WGS) entry which is preliminary data.</text>
</comment>
<dbReference type="Proteomes" id="UP000053577">
    <property type="component" value="Unassembled WGS sequence"/>
</dbReference>
<evidence type="ECO:0000313" key="2">
    <source>
        <dbReference type="Proteomes" id="UP000053577"/>
    </source>
</evidence>
<sequence length="79" mass="8831">MRHKLTNKEAGRLGGLKTVALYGREHMKELGKLGGRPRLPTLQEIRDRKAKASNINNKGVATGDYSLKELKLMWASRTA</sequence>
<accession>A0A0V8M3W0</accession>